<dbReference type="EMBL" id="REFV01000004">
    <property type="protein sequence ID" value="RMB60896.1"/>
    <property type="molecule type" value="Genomic_DNA"/>
</dbReference>
<evidence type="ECO:0000313" key="1">
    <source>
        <dbReference type="EMBL" id="RMB60896.1"/>
    </source>
</evidence>
<gene>
    <name evidence="1" type="ORF">EAX61_05275</name>
</gene>
<reference evidence="1 2" key="1">
    <citation type="submission" date="2018-10" db="EMBL/GenBank/DDBJ databases">
        <title>Dokdonia luteus sp. nov., isolated from sea water.</title>
        <authorList>
            <person name="Zhou L.Y."/>
            <person name="Du Z.J."/>
        </authorList>
    </citation>
    <scope>NUCLEOTIDE SEQUENCE [LARGE SCALE GENOMIC DNA]</scope>
    <source>
        <strain evidence="1 2">SH27</strain>
    </source>
</reference>
<name>A0A3M0GU91_9FLAO</name>
<keyword evidence="2" id="KW-1185">Reference proteome</keyword>
<dbReference type="AlphaFoldDB" id="A0A3M0GU91"/>
<dbReference type="Proteomes" id="UP000281985">
    <property type="component" value="Unassembled WGS sequence"/>
</dbReference>
<comment type="caution">
    <text evidence="1">The sequence shown here is derived from an EMBL/GenBank/DDBJ whole genome shotgun (WGS) entry which is preliminary data.</text>
</comment>
<protein>
    <submittedName>
        <fullName evidence="1">Uncharacterized protein</fullName>
    </submittedName>
</protein>
<accession>A0A3M0GU91</accession>
<evidence type="ECO:0000313" key="2">
    <source>
        <dbReference type="Proteomes" id="UP000281985"/>
    </source>
</evidence>
<proteinExistence type="predicted"/>
<organism evidence="1 2">
    <name type="scientific">Dokdonia sinensis</name>
    <dbReference type="NCBI Taxonomy" id="2479847"/>
    <lineage>
        <taxon>Bacteria</taxon>
        <taxon>Pseudomonadati</taxon>
        <taxon>Bacteroidota</taxon>
        <taxon>Flavobacteriia</taxon>
        <taxon>Flavobacteriales</taxon>
        <taxon>Flavobacteriaceae</taxon>
        <taxon>Dokdonia</taxon>
    </lineage>
</organism>
<sequence>MKGLLKIALILLFYQNSISVFSQYSQSQLDSLWRESNKIKIMSAKYVTSEIKGDSSITIIQKAKDYVTAQTIFDDGNKFNLEFFLFDSEIARISIIDNCTSDTAGYYDYIICDDDIWHKSYSHSINGCNIFKDAEKYSDNHYNWKDVQLFSLNLFEKIKPNKQDSRLRGN</sequence>